<evidence type="ECO:0000313" key="5">
    <source>
        <dbReference type="Proteomes" id="UP001165384"/>
    </source>
</evidence>
<keyword evidence="3" id="KW-0732">Signal</keyword>
<name>A0ABS9K748_9RHOO</name>
<dbReference type="Pfam" id="PF08238">
    <property type="entry name" value="Sel1"/>
    <property type="match status" value="2"/>
</dbReference>
<dbReference type="InterPro" id="IPR050767">
    <property type="entry name" value="Sel1_AlgK"/>
</dbReference>
<dbReference type="Gene3D" id="1.25.40.10">
    <property type="entry name" value="Tetratricopeptide repeat domain"/>
    <property type="match status" value="1"/>
</dbReference>
<feature type="signal peptide" evidence="3">
    <location>
        <begin position="1"/>
        <end position="28"/>
    </location>
</feature>
<proteinExistence type="predicted"/>
<gene>
    <name evidence="4" type="ORF">LZ012_18570</name>
</gene>
<dbReference type="PANTHER" id="PTHR11102:SF160">
    <property type="entry name" value="ERAD-ASSOCIATED E3 UBIQUITIN-PROTEIN LIGASE COMPONENT HRD3"/>
    <property type="match status" value="1"/>
</dbReference>
<keyword evidence="2" id="KW-0472">Membrane</keyword>
<comment type="caution">
    <text evidence="4">The sequence shown here is derived from an EMBL/GenBank/DDBJ whole genome shotgun (WGS) entry which is preliminary data.</text>
</comment>
<evidence type="ECO:0008006" key="6">
    <source>
        <dbReference type="Google" id="ProtNLM"/>
    </source>
</evidence>
<evidence type="ECO:0000256" key="3">
    <source>
        <dbReference type="SAM" id="SignalP"/>
    </source>
</evidence>
<evidence type="ECO:0000256" key="1">
    <source>
        <dbReference type="SAM" id="MobiDB-lite"/>
    </source>
</evidence>
<dbReference type="InterPro" id="IPR011990">
    <property type="entry name" value="TPR-like_helical_dom_sf"/>
</dbReference>
<feature type="compositionally biased region" description="Low complexity" evidence="1">
    <location>
        <begin position="196"/>
        <end position="209"/>
    </location>
</feature>
<sequence length="314" mass="32169">MNSASTFRRRAWAGGLLLALAAVDPAAAASPGNFCGSAATPGDPADLDHVISDLSLQHAVEQPASMVTCAKGYLLEKCGDHENALKIFDKCIAAGYAGAMIWKALLLEDGAGIAQDSVQAAELLHRAAQSDDPAYAAIGKMHYATALHLGRGVPKDEAAARQWFQAAAAQGSEEAKEFLKTGYHTGHRELNGMGAGTPTAAALAGPPTGDNASLPRPKAEATPAGEAVTAVRLAHATAPTPAPMPETAPPPAADPAPPEADIQGQRLERRAALPPPAVPPASLGVGLLLLVSFAAGILRQRRSARSGQAALSFR</sequence>
<dbReference type="RefSeq" id="WP_275712427.1">
    <property type="nucleotide sequence ID" value="NZ_JAKLTN010000007.1"/>
</dbReference>
<feature type="chain" id="PRO_5045523122" description="Sel1 repeat family protein" evidence="3">
    <location>
        <begin position="29"/>
        <end position="314"/>
    </location>
</feature>
<dbReference type="InterPro" id="IPR006597">
    <property type="entry name" value="Sel1-like"/>
</dbReference>
<dbReference type="SMART" id="SM00671">
    <property type="entry name" value="SEL1"/>
    <property type="match status" value="2"/>
</dbReference>
<dbReference type="EMBL" id="JAKLTN010000007">
    <property type="protein sequence ID" value="MCG2579000.1"/>
    <property type="molecule type" value="Genomic_DNA"/>
</dbReference>
<feature type="compositionally biased region" description="Pro residues" evidence="1">
    <location>
        <begin position="240"/>
        <end position="258"/>
    </location>
</feature>
<organism evidence="4 5">
    <name type="scientific">Dechloromonas hankyongensis</name>
    <dbReference type="NCBI Taxonomy" id="2908002"/>
    <lineage>
        <taxon>Bacteria</taxon>
        <taxon>Pseudomonadati</taxon>
        <taxon>Pseudomonadota</taxon>
        <taxon>Betaproteobacteria</taxon>
        <taxon>Rhodocyclales</taxon>
        <taxon>Azonexaceae</taxon>
        <taxon>Dechloromonas</taxon>
    </lineage>
</organism>
<evidence type="ECO:0000313" key="4">
    <source>
        <dbReference type="EMBL" id="MCG2579000.1"/>
    </source>
</evidence>
<evidence type="ECO:0000256" key="2">
    <source>
        <dbReference type="SAM" id="Phobius"/>
    </source>
</evidence>
<dbReference type="Proteomes" id="UP001165384">
    <property type="component" value="Unassembled WGS sequence"/>
</dbReference>
<protein>
    <recommendedName>
        <fullName evidence="6">Sel1 repeat family protein</fullName>
    </recommendedName>
</protein>
<feature type="transmembrane region" description="Helical" evidence="2">
    <location>
        <begin position="277"/>
        <end position="298"/>
    </location>
</feature>
<accession>A0ABS9K748</accession>
<dbReference type="PANTHER" id="PTHR11102">
    <property type="entry name" value="SEL-1-LIKE PROTEIN"/>
    <property type="match status" value="1"/>
</dbReference>
<reference evidence="4" key="1">
    <citation type="submission" date="2022-01" db="EMBL/GenBank/DDBJ databases">
        <authorList>
            <person name="Jo J.-H."/>
            <person name="Im W.-T."/>
        </authorList>
    </citation>
    <scope>NUCLEOTIDE SEQUENCE</scope>
    <source>
        <strain evidence="4">XY25</strain>
    </source>
</reference>
<dbReference type="SUPFAM" id="SSF81901">
    <property type="entry name" value="HCP-like"/>
    <property type="match status" value="1"/>
</dbReference>
<keyword evidence="2" id="KW-1133">Transmembrane helix</keyword>
<keyword evidence="5" id="KW-1185">Reference proteome</keyword>
<keyword evidence="2" id="KW-0812">Transmembrane</keyword>
<feature type="region of interest" description="Disordered" evidence="1">
    <location>
        <begin position="239"/>
        <end position="260"/>
    </location>
</feature>
<feature type="region of interest" description="Disordered" evidence="1">
    <location>
        <begin position="189"/>
        <end position="226"/>
    </location>
</feature>